<protein>
    <submittedName>
        <fullName evidence="2">Uncharacterized protein</fullName>
    </submittedName>
</protein>
<dbReference type="EMBL" id="UINC01187289">
    <property type="protein sequence ID" value="SVD99936.1"/>
    <property type="molecule type" value="Genomic_DNA"/>
</dbReference>
<reference evidence="2" key="1">
    <citation type="submission" date="2018-05" db="EMBL/GenBank/DDBJ databases">
        <authorList>
            <person name="Lanie J.A."/>
            <person name="Ng W.-L."/>
            <person name="Kazmierczak K.M."/>
            <person name="Andrzejewski T.M."/>
            <person name="Davidsen T.M."/>
            <person name="Wayne K.J."/>
            <person name="Tettelin H."/>
            <person name="Glass J.I."/>
            <person name="Rusch D."/>
            <person name="Podicherti R."/>
            <person name="Tsui H.-C.T."/>
            <person name="Winkler M.E."/>
        </authorList>
    </citation>
    <scope>NUCLEOTIDE SEQUENCE</scope>
</reference>
<organism evidence="2">
    <name type="scientific">marine metagenome</name>
    <dbReference type="NCBI Taxonomy" id="408172"/>
    <lineage>
        <taxon>unclassified sequences</taxon>
        <taxon>metagenomes</taxon>
        <taxon>ecological metagenomes</taxon>
    </lineage>
</organism>
<sequence length="34" mass="3696">MSQLFGKDYNAISTSRPGIDNSTSAVPTGLYQFE</sequence>
<feature type="region of interest" description="Disordered" evidence="1">
    <location>
        <begin position="1"/>
        <end position="34"/>
    </location>
</feature>
<name>A0A382ZW90_9ZZZZ</name>
<gene>
    <name evidence="2" type="ORF">METZ01_LOCUS452790</name>
</gene>
<accession>A0A382ZW90</accession>
<dbReference type="AlphaFoldDB" id="A0A382ZW90"/>
<feature type="compositionally biased region" description="Polar residues" evidence="1">
    <location>
        <begin position="11"/>
        <end position="26"/>
    </location>
</feature>
<proteinExistence type="predicted"/>
<feature type="non-terminal residue" evidence="2">
    <location>
        <position position="34"/>
    </location>
</feature>
<evidence type="ECO:0000313" key="2">
    <source>
        <dbReference type="EMBL" id="SVD99936.1"/>
    </source>
</evidence>
<evidence type="ECO:0000256" key="1">
    <source>
        <dbReference type="SAM" id="MobiDB-lite"/>
    </source>
</evidence>